<reference evidence="1 2" key="1">
    <citation type="submission" date="2016-10" db="EMBL/GenBank/DDBJ databases">
        <authorList>
            <person name="de Groot N.N."/>
        </authorList>
    </citation>
    <scope>NUCLEOTIDE SEQUENCE [LARGE SCALE GENOMIC DNA]</scope>
    <source>
        <strain evidence="1 2">DSM 19981</strain>
    </source>
</reference>
<evidence type="ECO:0000313" key="1">
    <source>
        <dbReference type="EMBL" id="SFK65345.1"/>
    </source>
</evidence>
<dbReference type="Gene3D" id="3.40.50.1820">
    <property type="entry name" value="alpha/beta hydrolase"/>
    <property type="match status" value="1"/>
</dbReference>
<protein>
    <submittedName>
        <fullName evidence="1">Poly(3-hydroxybutyrate) depolymerase</fullName>
    </submittedName>
</protein>
<accession>A0A1I4B928</accession>
<name>A0A1I4B928_9PROT</name>
<keyword evidence="2" id="KW-1185">Reference proteome</keyword>
<sequence>MKGGSSAGVMGRRGLLLASLAAGCAGPETPAGGMSPRLVEVAPGIHTVSGTLPPFDPRHPSVDLRLPGGVTKPPLLILVHGGGGARDQANAMALFHAQGVAVLGFDAYRLAGLEREAQFWIRHVTYEARQRMIYAAALGAYRLATMLDSVDTGRIFIHGLSNGADVVANLAAVASPAHVRMVFAEGLAGAGLGLPDRLSVPVRAVFGRLDNYAGGSATDWRWSRRVPCRLNMAGFDGPPGNAARCNAMLNAFNLAESPEQWVARQRAAGADIDTWFYDDAAHGIFAGPLRFLTVEWPGRTAPATIGATEVTRQKLLQDMLAVIRA</sequence>
<proteinExistence type="predicted"/>
<dbReference type="EMBL" id="FOSQ01000005">
    <property type="protein sequence ID" value="SFK65345.1"/>
    <property type="molecule type" value="Genomic_DNA"/>
</dbReference>
<dbReference type="SUPFAM" id="SSF53474">
    <property type="entry name" value="alpha/beta-Hydrolases"/>
    <property type="match status" value="1"/>
</dbReference>
<dbReference type="PROSITE" id="PS51257">
    <property type="entry name" value="PROKAR_LIPOPROTEIN"/>
    <property type="match status" value="1"/>
</dbReference>
<dbReference type="InterPro" id="IPR029058">
    <property type="entry name" value="AB_hydrolase_fold"/>
</dbReference>
<dbReference type="AlphaFoldDB" id="A0A1I4B928"/>
<organism evidence="1 2">
    <name type="scientific">Falsiroseomonas stagni DSM 19981</name>
    <dbReference type="NCBI Taxonomy" id="1123062"/>
    <lineage>
        <taxon>Bacteria</taxon>
        <taxon>Pseudomonadati</taxon>
        <taxon>Pseudomonadota</taxon>
        <taxon>Alphaproteobacteria</taxon>
        <taxon>Acetobacterales</taxon>
        <taxon>Roseomonadaceae</taxon>
        <taxon>Falsiroseomonas</taxon>
    </lineage>
</organism>
<gene>
    <name evidence="1" type="ORF">SAMN02745775_10597</name>
</gene>
<evidence type="ECO:0000313" key="2">
    <source>
        <dbReference type="Proteomes" id="UP000199473"/>
    </source>
</evidence>
<dbReference type="Proteomes" id="UP000199473">
    <property type="component" value="Unassembled WGS sequence"/>
</dbReference>